<keyword evidence="2" id="KW-0812">Transmembrane</keyword>
<evidence type="ECO:0000256" key="2">
    <source>
        <dbReference type="SAM" id="Phobius"/>
    </source>
</evidence>
<dbReference type="AlphaFoldDB" id="A0A915DES6"/>
<evidence type="ECO:0000313" key="4">
    <source>
        <dbReference type="WBParaSite" id="jg1915.1"/>
    </source>
</evidence>
<feature type="region of interest" description="Disordered" evidence="1">
    <location>
        <begin position="265"/>
        <end position="289"/>
    </location>
</feature>
<dbReference type="WBParaSite" id="jg1915.1">
    <property type="protein sequence ID" value="jg1915.1"/>
    <property type="gene ID" value="jg1915"/>
</dbReference>
<organism evidence="3 4">
    <name type="scientific">Ditylenchus dipsaci</name>
    <dbReference type="NCBI Taxonomy" id="166011"/>
    <lineage>
        <taxon>Eukaryota</taxon>
        <taxon>Metazoa</taxon>
        <taxon>Ecdysozoa</taxon>
        <taxon>Nematoda</taxon>
        <taxon>Chromadorea</taxon>
        <taxon>Rhabditida</taxon>
        <taxon>Tylenchina</taxon>
        <taxon>Tylenchomorpha</taxon>
        <taxon>Sphaerularioidea</taxon>
        <taxon>Anguinidae</taxon>
        <taxon>Anguininae</taxon>
        <taxon>Ditylenchus</taxon>
    </lineage>
</organism>
<feature type="transmembrane region" description="Helical" evidence="2">
    <location>
        <begin position="366"/>
        <end position="388"/>
    </location>
</feature>
<feature type="compositionally biased region" description="Polar residues" evidence="1">
    <location>
        <begin position="267"/>
        <end position="287"/>
    </location>
</feature>
<name>A0A915DES6_9BILA</name>
<feature type="transmembrane region" description="Helical" evidence="2">
    <location>
        <begin position="326"/>
        <end position="346"/>
    </location>
</feature>
<evidence type="ECO:0000256" key="1">
    <source>
        <dbReference type="SAM" id="MobiDB-lite"/>
    </source>
</evidence>
<accession>A0A915DES6</accession>
<sequence>MESPIDSGKKLSRTDRLVKSFYAELAPKNIHKKLSMIGRRKTTAHDKTPLGIKSADEAENAEQFTFRKHKDVNAKKIVRRFSFQPRDNFTENWVNRQNFFEKRNEKESTKSLSTTPSNGLQTGQFDDCNSSVCTVPVEDFPQIFVPFQSTPKILIDCVVTTDCEQNQKSAAQCICLSHWTQEGSRIPPFAIKPQAKQQNKNDLGWKQQNPADLLDVTGLNKYAQPTAGNTDTSVAPIDAADTQQDANSLIGRQSLGHLTASFAATPANFSPNSEEQSCPDTSTSKNTQEVDTKDNFLVNVEPAPTVVSSRRYSHLRWIDNMQARNSVTIALTAFYAMIVTIFALVFELSHLLTGENRRSVNSKDLMFGVFMYGVSIVFLQYCYIVLLLNPKWKMNLQKAKTFIVLKKNSK</sequence>
<protein>
    <submittedName>
        <fullName evidence="4">Uncharacterized protein</fullName>
    </submittedName>
</protein>
<dbReference type="Proteomes" id="UP000887574">
    <property type="component" value="Unplaced"/>
</dbReference>
<reference evidence="4" key="1">
    <citation type="submission" date="2022-11" db="UniProtKB">
        <authorList>
            <consortium name="WormBaseParasite"/>
        </authorList>
    </citation>
    <scope>IDENTIFICATION</scope>
</reference>
<keyword evidence="2" id="KW-1133">Transmembrane helix</keyword>
<evidence type="ECO:0000313" key="3">
    <source>
        <dbReference type="Proteomes" id="UP000887574"/>
    </source>
</evidence>
<keyword evidence="2" id="KW-0472">Membrane</keyword>
<keyword evidence="3" id="KW-1185">Reference proteome</keyword>
<proteinExistence type="predicted"/>